<accession>A0A6V8NCK8</accession>
<protein>
    <recommendedName>
        <fullName evidence="4">Response regulatory domain-containing protein</fullName>
    </recommendedName>
</protein>
<keyword evidence="3" id="KW-0175">Coiled coil</keyword>
<dbReference type="Gene3D" id="3.40.50.2300">
    <property type="match status" value="1"/>
</dbReference>
<dbReference type="Pfam" id="PF00072">
    <property type="entry name" value="Response_reg"/>
    <property type="match status" value="1"/>
</dbReference>
<dbReference type="InterPro" id="IPR011006">
    <property type="entry name" value="CheY-like_superfamily"/>
</dbReference>
<keyword evidence="6" id="KW-1185">Reference proteome</keyword>
<reference evidence="6" key="1">
    <citation type="submission" date="2020-06" db="EMBL/GenBank/DDBJ databases">
        <title>Draft genomic sequecing of Geomonas sp. Red745.</title>
        <authorList>
            <person name="Itoh H."/>
            <person name="Xu Z.X."/>
            <person name="Ushijima N."/>
            <person name="Masuda Y."/>
            <person name="Shiratori Y."/>
            <person name="Senoo K."/>
        </authorList>
    </citation>
    <scope>NUCLEOTIDE SEQUENCE [LARGE SCALE GENOMIC DNA]</scope>
    <source>
        <strain evidence="6">Red745</strain>
    </source>
</reference>
<sequence>MRGEQLKVLVVDDEPTNVQLLIGALKMHYRVLRAGNGYEAITLIKQEVPDLILLDVMMPDLSGFEVARLIKADEALSSIPIIFLTALDSFEAMAEGLETGAIDYLSKPVDLNLLKLRVHNHLELKQRTDLIREQRDELQRVNDALEEALARIKRLEGTFAICMHCKSIRSDQETWQKIEEYLLEHTDALFSHGICPTCLSRHYPSFA</sequence>
<feature type="coiled-coil region" evidence="3">
    <location>
        <begin position="124"/>
        <end position="158"/>
    </location>
</feature>
<evidence type="ECO:0000256" key="2">
    <source>
        <dbReference type="PROSITE-ProRule" id="PRU00169"/>
    </source>
</evidence>
<dbReference type="PROSITE" id="PS50110">
    <property type="entry name" value="RESPONSE_REGULATORY"/>
    <property type="match status" value="1"/>
</dbReference>
<keyword evidence="1 2" id="KW-0597">Phosphoprotein</keyword>
<feature type="domain" description="Response regulatory" evidence="4">
    <location>
        <begin position="7"/>
        <end position="122"/>
    </location>
</feature>
<evidence type="ECO:0000256" key="1">
    <source>
        <dbReference type="ARBA" id="ARBA00022553"/>
    </source>
</evidence>
<dbReference type="RefSeq" id="WP_183362109.1">
    <property type="nucleotide sequence ID" value="NZ_BLXZ01000006.1"/>
</dbReference>
<evidence type="ECO:0000313" key="6">
    <source>
        <dbReference type="Proteomes" id="UP000587586"/>
    </source>
</evidence>
<comment type="caution">
    <text evidence="5">The sequence shown here is derived from an EMBL/GenBank/DDBJ whole genome shotgun (WGS) entry which is preliminary data.</text>
</comment>
<evidence type="ECO:0000259" key="4">
    <source>
        <dbReference type="PROSITE" id="PS50110"/>
    </source>
</evidence>
<organism evidence="5 6">
    <name type="scientific">Geomonas limicola</name>
    <dbReference type="NCBI Taxonomy" id="2740186"/>
    <lineage>
        <taxon>Bacteria</taxon>
        <taxon>Pseudomonadati</taxon>
        <taxon>Thermodesulfobacteriota</taxon>
        <taxon>Desulfuromonadia</taxon>
        <taxon>Geobacterales</taxon>
        <taxon>Geobacteraceae</taxon>
        <taxon>Geomonas</taxon>
    </lineage>
</organism>
<gene>
    <name evidence="5" type="ORF">GMLC_31160</name>
</gene>
<feature type="modified residue" description="4-aspartylphosphate" evidence="2">
    <location>
        <position position="55"/>
    </location>
</feature>
<dbReference type="EMBL" id="BLXZ01000006">
    <property type="protein sequence ID" value="GFO69537.1"/>
    <property type="molecule type" value="Genomic_DNA"/>
</dbReference>
<dbReference type="SUPFAM" id="SSF52172">
    <property type="entry name" value="CheY-like"/>
    <property type="match status" value="1"/>
</dbReference>
<proteinExistence type="predicted"/>
<dbReference type="InterPro" id="IPR001789">
    <property type="entry name" value="Sig_transdc_resp-reg_receiver"/>
</dbReference>
<dbReference type="Proteomes" id="UP000587586">
    <property type="component" value="Unassembled WGS sequence"/>
</dbReference>
<dbReference type="AlphaFoldDB" id="A0A6V8NCK8"/>
<dbReference type="SMART" id="SM00448">
    <property type="entry name" value="REC"/>
    <property type="match status" value="1"/>
</dbReference>
<dbReference type="GO" id="GO:0000155">
    <property type="term" value="F:phosphorelay sensor kinase activity"/>
    <property type="evidence" value="ECO:0007669"/>
    <property type="project" value="TreeGrafter"/>
</dbReference>
<evidence type="ECO:0000256" key="3">
    <source>
        <dbReference type="SAM" id="Coils"/>
    </source>
</evidence>
<dbReference type="PANTHER" id="PTHR43547:SF2">
    <property type="entry name" value="HYBRID SIGNAL TRANSDUCTION HISTIDINE KINASE C"/>
    <property type="match status" value="1"/>
</dbReference>
<name>A0A6V8NCK8_9BACT</name>
<dbReference type="PANTHER" id="PTHR43547">
    <property type="entry name" value="TWO-COMPONENT HISTIDINE KINASE"/>
    <property type="match status" value="1"/>
</dbReference>
<evidence type="ECO:0000313" key="5">
    <source>
        <dbReference type="EMBL" id="GFO69537.1"/>
    </source>
</evidence>